<dbReference type="RefSeq" id="WP_087257967.1">
    <property type="nucleotide sequence ID" value="NZ_CALURN010000053.1"/>
</dbReference>
<reference evidence="3" key="1">
    <citation type="submission" date="2017-04" db="EMBL/GenBank/DDBJ databases">
        <title>Function of individual gut microbiota members based on whole genome sequencing of pure cultures obtained from chicken caecum.</title>
        <authorList>
            <person name="Medvecky M."/>
            <person name="Cejkova D."/>
            <person name="Polansky O."/>
            <person name="Karasova D."/>
            <person name="Kubasova T."/>
            <person name="Cizek A."/>
            <person name="Rychlik I."/>
        </authorList>
    </citation>
    <scope>NUCLEOTIDE SEQUENCE [LARGE SCALE GENOMIC DNA]</scope>
    <source>
        <strain evidence="3">An149</strain>
    </source>
</reference>
<evidence type="ECO:0000313" key="3">
    <source>
        <dbReference type="Proteomes" id="UP000196258"/>
    </source>
</evidence>
<dbReference type="EMBL" id="NFLB01000015">
    <property type="protein sequence ID" value="OUQ04054.1"/>
    <property type="molecule type" value="Genomic_DNA"/>
</dbReference>
<dbReference type="NCBIfam" id="TIGR04223">
    <property type="entry name" value="quorum_AgrD"/>
    <property type="match status" value="1"/>
</dbReference>
<dbReference type="AlphaFoldDB" id="A0A1Y4QF60"/>
<dbReference type="Proteomes" id="UP000196258">
    <property type="component" value="Unassembled WGS sequence"/>
</dbReference>
<evidence type="ECO:0000313" key="2">
    <source>
        <dbReference type="EMBL" id="OUQ04054.1"/>
    </source>
</evidence>
<comment type="caution">
    <text evidence="2">The sequence shown here is derived from an EMBL/GenBank/DDBJ whole genome shotgun (WGS) entry which is preliminary data.</text>
</comment>
<evidence type="ECO:0008006" key="4">
    <source>
        <dbReference type="Google" id="ProtNLM"/>
    </source>
</evidence>
<keyword evidence="1" id="KW-0732">Signal</keyword>
<dbReference type="InterPro" id="IPR009229">
    <property type="entry name" value="AgrD"/>
</dbReference>
<gene>
    <name evidence="2" type="ORF">B5E91_11820</name>
</gene>
<organism evidence="2 3">
    <name type="scientific">Thomasclavelia spiroformis</name>
    <dbReference type="NCBI Taxonomy" id="29348"/>
    <lineage>
        <taxon>Bacteria</taxon>
        <taxon>Bacillati</taxon>
        <taxon>Bacillota</taxon>
        <taxon>Erysipelotrichia</taxon>
        <taxon>Erysipelotrichales</taxon>
        <taxon>Coprobacillaceae</taxon>
        <taxon>Thomasclavelia</taxon>
    </lineage>
</organism>
<accession>A0A1Y4QF60</accession>
<feature type="signal peptide" evidence="1">
    <location>
        <begin position="1"/>
        <end position="19"/>
    </location>
</feature>
<feature type="chain" id="PRO_5039058970" description="Cyclic lactone autoinducer peptide" evidence="1">
    <location>
        <begin position="20"/>
        <end position="43"/>
    </location>
</feature>
<protein>
    <recommendedName>
        <fullName evidence="4">Cyclic lactone autoinducer peptide</fullName>
    </recommendedName>
</protein>
<sequence>MKKVLKVFSKLVLTASAGAVSGASRYSDYQPKESEVLKKLKKF</sequence>
<evidence type="ECO:0000256" key="1">
    <source>
        <dbReference type="SAM" id="SignalP"/>
    </source>
</evidence>
<name>A0A1Y4QF60_9FIRM</name>
<proteinExistence type="predicted"/>